<dbReference type="GO" id="GO:0003677">
    <property type="term" value="F:DNA binding"/>
    <property type="evidence" value="ECO:0007669"/>
    <property type="project" value="InterPro"/>
</dbReference>
<protein>
    <submittedName>
        <fullName evidence="2">Xre family transcriptional regulator</fullName>
    </submittedName>
</protein>
<dbReference type="Proteomes" id="UP000295182">
    <property type="component" value="Unassembled WGS sequence"/>
</dbReference>
<evidence type="ECO:0000313" key="3">
    <source>
        <dbReference type="Proteomes" id="UP000295182"/>
    </source>
</evidence>
<proteinExistence type="predicted"/>
<evidence type="ECO:0000313" key="2">
    <source>
        <dbReference type="EMBL" id="TCP11335.1"/>
    </source>
</evidence>
<name>A0A4R2MT14_9BURK</name>
<dbReference type="AlphaFoldDB" id="A0A4R2MT14"/>
<sequence>MKTHQAVASLLKQTMKRQKMPQVRLVREAGLSARTLQLILSGEHDFKLSSLFAIVDRLGLEMVLVPKESAAAVQAGQSLTTEPVVESKVQAALNALKERGADHAD</sequence>
<dbReference type="CDD" id="cd00093">
    <property type="entry name" value="HTH_XRE"/>
    <property type="match status" value="1"/>
</dbReference>
<accession>A0A4R2MT14</accession>
<dbReference type="InterPro" id="IPR001387">
    <property type="entry name" value="Cro/C1-type_HTH"/>
</dbReference>
<dbReference type="EMBL" id="SLXH01000045">
    <property type="protein sequence ID" value="TCP11335.1"/>
    <property type="molecule type" value="Genomic_DNA"/>
</dbReference>
<gene>
    <name evidence="2" type="ORF">EV674_1458</name>
</gene>
<keyword evidence="3" id="KW-1185">Reference proteome</keyword>
<reference evidence="2 3" key="1">
    <citation type="submission" date="2019-03" db="EMBL/GenBank/DDBJ databases">
        <title>Genomic Encyclopedia of Type Strains, Phase IV (KMG-IV): sequencing the most valuable type-strain genomes for metagenomic binning, comparative biology and taxonomic classification.</title>
        <authorList>
            <person name="Goeker M."/>
        </authorList>
    </citation>
    <scope>NUCLEOTIDE SEQUENCE [LARGE SCALE GENOMIC DNA]</scope>
    <source>
        <strain evidence="2 3">DSM 1837</strain>
    </source>
</reference>
<evidence type="ECO:0000259" key="1">
    <source>
        <dbReference type="PROSITE" id="PS50943"/>
    </source>
</evidence>
<dbReference type="PROSITE" id="PS50943">
    <property type="entry name" value="HTH_CROC1"/>
    <property type="match status" value="1"/>
</dbReference>
<dbReference type="InterPro" id="IPR010982">
    <property type="entry name" value="Lambda_DNA-bd_dom_sf"/>
</dbReference>
<dbReference type="SUPFAM" id="SSF47413">
    <property type="entry name" value="lambda repressor-like DNA-binding domains"/>
    <property type="match status" value="1"/>
</dbReference>
<dbReference type="SMART" id="SM00530">
    <property type="entry name" value="HTH_XRE"/>
    <property type="match status" value="1"/>
</dbReference>
<feature type="domain" description="HTH cro/C1-type" evidence="1">
    <location>
        <begin position="11"/>
        <end position="65"/>
    </location>
</feature>
<dbReference type="Gene3D" id="1.10.260.40">
    <property type="entry name" value="lambda repressor-like DNA-binding domains"/>
    <property type="match status" value="1"/>
</dbReference>
<comment type="caution">
    <text evidence="2">The sequence shown here is derived from an EMBL/GenBank/DDBJ whole genome shotgun (WGS) entry which is preliminary data.</text>
</comment>
<organism evidence="2 3">
    <name type="scientific">Simplicispira metamorpha</name>
    <dbReference type="NCBI Taxonomy" id="80881"/>
    <lineage>
        <taxon>Bacteria</taxon>
        <taxon>Pseudomonadati</taxon>
        <taxon>Pseudomonadota</taxon>
        <taxon>Betaproteobacteria</taxon>
        <taxon>Burkholderiales</taxon>
        <taxon>Comamonadaceae</taxon>
        <taxon>Simplicispira</taxon>
    </lineage>
</organism>